<dbReference type="PANTHER" id="PTHR10559:SF18">
    <property type="entry name" value="TRANSCOBALAMIN II"/>
    <property type="match status" value="1"/>
</dbReference>
<dbReference type="Proteomes" id="UP000516260">
    <property type="component" value="Chromosome 9"/>
</dbReference>
<keyword evidence="1" id="KW-0812">Transmembrane</keyword>
<proteinExistence type="predicted"/>
<protein>
    <recommendedName>
        <fullName evidence="4">DUF4430 domain-containing protein</fullName>
    </recommendedName>
</protein>
<keyword evidence="1" id="KW-1133">Transmembrane helix</keyword>
<dbReference type="InterPro" id="IPR051588">
    <property type="entry name" value="Cobalamin_Transport"/>
</dbReference>
<keyword evidence="1" id="KW-0472">Membrane</keyword>
<reference evidence="2 3" key="1">
    <citation type="submission" date="2019-04" db="EMBL/GenBank/DDBJ databases">
        <title>The sequence and de novo assembly of Takifugu bimaculatus genome using PacBio and Hi-C technologies.</title>
        <authorList>
            <person name="Xu P."/>
            <person name="Liu B."/>
            <person name="Zhou Z."/>
        </authorList>
    </citation>
    <scope>NUCLEOTIDE SEQUENCE [LARGE SCALE GENOMIC DNA]</scope>
    <source>
        <strain evidence="2">TB-2018</strain>
        <tissue evidence="2">Muscle</tissue>
    </source>
</reference>
<comment type="caution">
    <text evidence="2">The sequence shown here is derived from an EMBL/GenBank/DDBJ whole genome shotgun (WGS) entry which is preliminary data.</text>
</comment>
<dbReference type="AlphaFoldDB" id="A0A4Z2AXS0"/>
<dbReference type="GO" id="GO:0015889">
    <property type="term" value="P:cobalamin transport"/>
    <property type="evidence" value="ECO:0007669"/>
    <property type="project" value="TreeGrafter"/>
</dbReference>
<organism evidence="2 3">
    <name type="scientific">Takifugu bimaculatus</name>
    <dbReference type="NCBI Taxonomy" id="433685"/>
    <lineage>
        <taxon>Eukaryota</taxon>
        <taxon>Metazoa</taxon>
        <taxon>Chordata</taxon>
        <taxon>Craniata</taxon>
        <taxon>Vertebrata</taxon>
        <taxon>Euteleostomi</taxon>
        <taxon>Actinopterygii</taxon>
        <taxon>Neopterygii</taxon>
        <taxon>Teleostei</taxon>
        <taxon>Neoteleostei</taxon>
        <taxon>Acanthomorphata</taxon>
        <taxon>Eupercaria</taxon>
        <taxon>Tetraodontiformes</taxon>
        <taxon>Tetradontoidea</taxon>
        <taxon>Tetraodontidae</taxon>
        <taxon>Takifugu</taxon>
    </lineage>
</organism>
<keyword evidence="3" id="KW-1185">Reference proteome</keyword>
<evidence type="ECO:0000313" key="3">
    <source>
        <dbReference type="Proteomes" id="UP000516260"/>
    </source>
</evidence>
<dbReference type="GO" id="GO:0031419">
    <property type="term" value="F:cobalamin binding"/>
    <property type="evidence" value="ECO:0007669"/>
    <property type="project" value="TreeGrafter"/>
</dbReference>
<name>A0A4Z2AXS0_9TELE</name>
<dbReference type="EMBL" id="SWLE01000022">
    <property type="protein sequence ID" value="TNM84963.1"/>
    <property type="molecule type" value="Genomic_DNA"/>
</dbReference>
<dbReference type="GO" id="GO:0005615">
    <property type="term" value="C:extracellular space"/>
    <property type="evidence" value="ECO:0007669"/>
    <property type="project" value="TreeGrafter"/>
</dbReference>
<feature type="transmembrane region" description="Helical" evidence="1">
    <location>
        <begin position="6"/>
        <end position="31"/>
    </location>
</feature>
<evidence type="ECO:0000313" key="2">
    <source>
        <dbReference type="EMBL" id="TNM84963.1"/>
    </source>
</evidence>
<evidence type="ECO:0008006" key="4">
    <source>
        <dbReference type="Google" id="ProtNLM"/>
    </source>
</evidence>
<sequence length="204" mass="22793">MSDLKLMMTASSIIVYGNRLFVMLASLLVFLSRNSSIGRRNTHSHRKAAVMLECHIWGATEPDKRVCELRCRCFSGSSIQQPTMLSAAGPAALPLRLSVVNALSDEIPGSYSSSVVEGGVLMGVLRRLQETQLDFKFTVREDPDFGLFLESVNGVAGNVHEQTYWEILSESSGDYRRIDVGPGCYKPKANEHIILRFTKWHSRR</sequence>
<accession>A0A4Z2AXS0</accession>
<evidence type="ECO:0000256" key="1">
    <source>
        <dbReference type="SAM" id="Phobius"/>
    </source>
</evidence>
<dbReference type="Gene3D" id="2.170.130.30">
    <property type="match status" value="1"/>
</dbReference>
<dbReference type="PANTHER" id="PTHR10559">
    <property type="entry name" value="TRANSCOBALAMIN-1/GASTRIC INTRINSIC FACTOR"/>
    <property type="match status" value="1"/>
</dbReference>
<gene>
    <name evidence="2" type="ORF">fugu_009141</name>
</gene>